<dbReference type="AlphaFoldDB" id="A0A955J1Z1"/>
<comment type="caution">
    <text evidence="7">The sequence shown here is derived from an EMBL/GenBank/DDBJ whole genome shotgun (WGS) entry which is preliminary data.</text>
</comment>
<keyword evidence="4" id="KW-1015">Disulfide bond</keyword>
<dbReference type="Proteomes" id="UP000740557">
    <property type="component" value="Unassembled WGS sequence"/>
</dbReference>
<dbReference type="PANTHER" id="PTHR13887:SF14">
    <property type="entry name" value="DISULFIDE BOND FORMATION PROTEIN D"/>
    <property type="match status" value="1"/>
</dbReference>
<comment type="similarity">
    <text evidence="1">Belongs to the thioredoxin family. DsbA subfamily.</text>
</comment>
<feature type="domain" description="Thioredoxin" evidence="6">
    <location>
        <begin position="25"/>
        <end position="217"/>
    </location>
</feature>
<sequence>MNNKLALGVIGVSILLIVGILISAARSSTSDSSTTISETSKAQLQVRSNDHVRGNQSASVVLIEYLDFQCPACAAYHPVVNQLVADYGDRVLFVTRHFPLSGHRNGQTSSLAVEAANMQGKFWEMHDAVFEHQSEWSSNTTASTAHFEPYAKNLGLDLDKFKSDSASSQVAARVQEDVSSGNSIGVTGTPSFFLNGIKIQNPRSLEEFKNLLDSELNKTAAQTPTEPFEVHEHADIAVFLSGKKLDLSLDKYQSTDENHLDEATHVHDNNGNILHKHQTGVTLGKFFSSLSMELTDSCFKLDDGKSYCIDDSNRLKVFVNQTPVENYASYEVKDLDRILVSYGPKDENLESQFSALTDDACIYSETCPERGSPPEEECVGGLGTTCD</sequence>
<dbReference type="InterPro" id="IPR012336">
    <property type="entry name" value="Thioredoxin-like_fold"/>
</dbReference>
<keyword evidence="2" id="KW-0732">Signal</keyword>
<keyword evidence="5" id="KW-0676">Redox-active center</keyword>
<dbReference type="PROSITE" id="PS51352">
    <property type="entry name" value="THIOREDOXIN_2"/>
    <property type="match status" value="1"/>
</dbReference>
<evidence type="ECO:0000256" key="3">
    <source>
        <dbReference type="ARBA" id="ARBA00023002"/>
    </source>
</evidence>
<evidence type="ECO:0000313" key="7">
    <source>
        <dbReference type="EMBL" id="MCA9308326.1"/>
    </source>
</evidence>
<evidence type="ECO:0000256" key="2">
    <source>
        <dbReference type="ARBA" id="ARBA00022729"/>
    </source>
</evidence>
<dbReference type="Pfam" id="PF13462">
    <property type="entry name" value="Thioredoxin_4"/>
    <property type="match status" value="1"/>
</dbReference>
<organism evidence="7 8">
    <name type="scientific">candidate division WWE3 bacterium</name>
    <dbReference type="NCBI Taxonomy" id="2053526"/>
    <lineage>
        <taxon>Bacteria</taxon>
        <taxon>Katanobacteria</taxon>
    </lineage>
</organism>
<gene>
    <name evidence="7" type="ORF">KC980_02330</name>
</gene>
<dbReference type="EMBL" id="JAGQNX010000068">
    <property type="protein sequence ID" value="MCA9308326.1"/>
    <property type="molecule type" value="Genomic_DNA"/>
</dbReference>
<dbReference type="GO" id="GO:0016491">
    <property type="term" value="F:oxidoreductase activity"/>
    <property type="evidence" value="ECO:0007669"/>
    <property type="project" value="UniProtKB-KW"/>
</dbReference>
<proteinExistence type="inferred from homology"/>
<reference evidence="7" key="2">
    <citation type="journal article" date="2021" name="Microbiome">
        <title>Successional dynamics and alternative stable states in a saline activated sludge microbial community over 9 years.</title>
        <authorList>
            <person name="Wang Y."/>
            <person name="Ye J."/>
            <person name="Ju F."/>
            <person name="Liu L."/>
            <person name="Boyd J.A."/>
            <person name="Deng Y."/>
            <person name="Parks D.H."/>
            <person name="Jiang X."/>
            <person name="Yin X."/>
            <person name="Woodcroft B.J."/>
            <person name="Tyson G.W."/>
            <person name="Hugenholtz P."/>
            <person name="Polz M.F."/>
            <person name="Zhang T."/>
        </authorList>
    </citation>
    <scope>NUCLEOTIDE SEQUENCE</scope>
    <source>
        <strain evidence="7">HKST-UBA79</strain>
    </source>
</reference>
<dbReference type="PANTHER" id="PTHR13887">
    <property type="entry name" value="GLUTATHIONE S-TRANSFERASE KAPPA"/>
    <property type="match status" value="1"/>
</dbReference>
<evidence type="ECO:0000313" key="8">
    <source>
        <dbReference type="Proteomes" id="UP000740557"/>
    </source>
</evidence>
<protein>
    <submittedName>
        <fullName evidence="7">DsbA family protein</fullName>
    </submittedName>
</protein>
<evidence type="ECO:0000256" key="1">
    <source>
        <dbReference type="ARBA" id="ARBA00005791"/>
    </source>
</evidence>
<name>A0A955J1Z1_UNCKA</name>
<evidence type="ECO:0000256" key="4">
    <source>
        <dbReference type="ARBA" id="ARBA00023157"/>
    </source>
</evidence>
<dbReference type="InterPro" id="IPR013766">
    <property type="entry name" value="Thioredoxin_domain"/>
</dbReference>
<dbReference type="Gene3D" id="3.40.30.10">
    <property type="entry name" value="Glutaredoxin"/>
    <property type="match status" value="1"/>
</dbReference>
<dbReference type="SUPFAM" id="SSF52833">
    <property type="entry name" value="Thioredoxin-like"/>
    <property type="match status" value="1"/>
</dbReference>
<accession>A0A955J1Z1</accession>
<keyword evidence="3" id="KW-0560">Oxidoreductase</keyword>
<dbReference type="InterPro" id="IPR036249">
    <property type="entry name" value="Thioredoxin-like_sf"/>
</dbReference>
<reference evidence="7" key="1">
    <citation type="submission" date="2020-04" db="EMBL/GenBank/DDBJ databases">
        <authorList>
            <person name="Zhang T."/>
        </authorList>
    </citation>
    <scope>NUCLEOTIDE SEQUENCE</scope>
    <source>
        <strain evidence="7">HKST-UBA79</strain>
    </source>
</reference>
<evidence type="ECO:0000256" key="5">
    <source>
        <dbReference type="ARBA" id="ARBA00023284"/>
    </source>
</evidence>
<evidence type="ECO:0000259" key="6">
    <source>
        <dbReference type="PROSITE" id="PS51352"/>
    </source>
</evidence>